<feature type="region of interest" description="Disordered" evidence="1">
    <location>
        <begin position="474"/>
        <end position="647"/>
    </location>
</feature>
<feature type="compositionally biased region" description="Polar residues" evidence="1">
    <location>
        <begin position="621"/>
        <end position="637"/>
    </location>
</feature>
<dbReference type="AlphaFoldDB" id="A0AAD9VQ82"/>
<keyword evidence="4" id="KW-1185">Reference proteome</keyword>
<dbReference type="EMBL" id="JAIFRP010000030">
    <property type="protein sequence ID" value="KAK2583081.1"/>
    <property type="molecule type" value="Genomic_DNA"/>
</dbReference>
<comment type="caution">
    <text evidence="3">The sequence shown here is derived from an EMBL/GenBank/DDBJ whole genome shotgun (WGS) entry which is preliminary data.</text>
</comment>
<feature type="region of interest" description="Disordered" evidence="1">
    <location>
        <begin position="98"/>
        <end position="299"/>
    </location>
</feature>
<feature type="compositionally biased region" description="Acidic residues" evidence="1">
    <location>
        <begin position="239"/>
        <end position="264"/>
    </location>
</feature>
<keyword evidence="2" id="KW-1133">Transmembrane helix</keyword>
<evidence type="ECO:0000313" key="3">
    <source>
        <dbReference type="EMBL" id="KAK2583081.1"/>
    </source>
</evidence>
<organism evidence="3 4">
    <name type="scientific">Odynerus spinipes</name>
    <dbReference type="NCBI Taxonomy" id="1348599"/>
    <lineage>
        <taxon>Eukaryota</taxon>
        <taxon>Metazoa</taxon>
        <taxon>Ecdysozoa</taxon>
        <taxon>Arthropoda</taxon>
        <taxon>Hexapoda</taxon>
        <taxon>Insecta</taxon>
        <taxon>Pterygota</taxon>
        <taxon>Neoptera</taxon>
        <taxon>Endopterygota</taxon>
        <taxon>Hymenoptera</taxon>
        <taxon>Apocrita</taxon>
        <taxon>Aculeata</taxon>
        <taxon>Vespoidea</taxon>
        <taxon>Vespidae</taxon>
        <taxon>Eumeninae</taxon>
        <taxon>Odynerus</taxon>
    </lineage>
</organism>
<evidence type="ECO:0000256" key="1">
    <source>
        <dbReference type="SAM" id="MobiDB-lite"/>
    </source>
</evidence>
<feature type="compositionally biased region" description="Acidic residues" evidence="1">
    <location>
        <begin position="158"/>
        <end position="231"/>
    </location>
</feature>
<evidence type="ECO:0000256" key="2">
    <source>
        <dbReference type="SAM" id="Phobius"/>
    </source>
</evidence>
<feature type="compositionally biased region" description="Acidic residues" evidence="1">
    <location>
        <begin position="575"/>
        <end position="602"/>
    </location>
</feature>
<feature type="transmembrane region" description="Helical" evidence="2">
    <location>
        <begin position="54"/>
        <end position="76"/>
    </location>
</feature>
<accession>A0AAD9VQ82</accession>
<gene>
    <name evidence="3" type="ORF">KPH14_009112</name>
</gene>
<feature type="compositionally biased region" description="Acidic residues" evidence="1">
    <location>
        <begin position="522"/>
        <end position="557"/>
    </location>
</feature>
<feature type="compositionally biased region" description="Acidic residues" evidence="1">
    <location>
        <begin position="117"/>
        <end position="150"/>
    </location>
</feature>
<name>A0AAD9VQ82_9HYME</name>
<sequence length="671" mass="75998">MSGDVQPRKRKDRRRKKDEEETGTPPPILTSPPEIVADNVTIHIYKESSTGGHWCARIIFFILLAVLVALTGIIIFEHRGTTDVDTPLAESRWASIFDGWVDDSPPSHDDESYDEKGSEEEEAEEEETAEHEEEGDDEEEEEEEEEEQNDVEARSAEDETEEEEEEEEGEADDEDDDDNNEEEETVKGDEDEDEDEDEGLGSEEEDEEVNEREYEEEEQEQEEGDDEDEANEAMASKEEAEEEDASNEEDEGVDQGESDMEEDNDFSHNFDDNDVLEEVDNKSGEENDEVESDVANEGVNDYYVSTEAAEASEEQEDEAFEEFVAIPGILEMDDYGAEPLEEVEDGEPEEDVNDIDIEPEVEEIEEESTSVAVKFGVGVALIVAAHFVLVRRWNNADTELTQLSHNDEAINLSRRNTIVAPTTVKQARTMLSDDENQTLATQGKRNYETLRFQYENLDTDSSVENVFMEKTSRPLEKTLTARTTQAANISEKHSKMMSSEEETEDMEDELETSDGERISGPEEYEEEEEEEEDDEGEDEIEDEEEVDEDVEDVDDSELVARLEAKYGKLATPQDSDAEEGLEDEEEEEIEDEEEEEIEDEDVAGWKRIKTPKDAPVVTKSVPATTDKSSMSTKQGMPTTRGGKGIYDFGNISTTDNVIVHEEREISQEIDD</sequence>
<protein>
    <submittedName>
        <fullName evidence="3">Uncharacterized protein</fullName>
    </submittedName>
</protein>
<proteinExistence type="predicted"/>
<feature type="region of interest" description="Disordered" evidence="1">
    <location>
        <begin position="1"/>
        <end position="33"/>
    </location>
</feature>
<reference evidence="3" key="2">
    <citation type="journal article" date="2023" name="Commun. Biol.">
        <title>Intrasexual cuticular hydrocarbon dimorphism in a wasp sheds light on hydrocarbon biosynthesis genes in Hymenoptera.</title>
        <authorList>
            <person name="Moris V.C."/>
            <person name="Podsiadlowski L."/>
            <person name="Martin S."/>
            <person name="Oeyen J.P."/>
            <person name="Donath A."/>
            <person name="Petersen M."/>
            <person name="Wilbrandt J."/>
            <person name="Misof B."/>
            <person name="Liedtke D."/>
            <person name="Thamm M."/>
            <person name="Scheiner R."/>
            <person name="Schmitt T."/>
            <person name="Niehuis O."/>
        </authorList>
    </citation>
    <scope>NUCLEOTIDE SEQUENCE</scope>
    <source>
        <strain evidence="3">GBR_01_08_01A</strain>
    </source>
</reference>
<feature type="compositionally biased region" description="Basic and acidic residues" evidence="1">
    <location>
        <begin position="105"/>
        <end position="116"/>
    </location>
</feature>
<feature type="compositionally biased region" description="Acidic residues" evidence="1">
    <location>
        <begin position="499"/>
        <end position="513"/>
    </location>
</feature>
<keyword evidence="2" id="KW-0812">Transmembrane</keyword>
<dbReference type="Proteomes" id="UP001258017">
    <property type="component" value="Unassembled WGS sequence"/>
</dbReference>
<evidence type="ECO:0000313" key="4">
    <source>
        <dbReference type="Proteomes" id="UP001258017"/>
    </source>
</evidence>
<keyword evidence="2" id="KW-0472">Membrane</keyword>
<reference evidence="3" key="1">
    <citation type="submission" date="2021-08" db="EMBL/GenBank/DDBJ databases">
        <authorList>
            <person name="Misof B."/>
            <person name="Oliver O."/>
            <person name="Podsiadlowski L."/>
            <person name="Donath A."/>
            <person name="Peters R."/>
            <person name="Mayer C."/>
            <person name="Rust J."/>
            <person name="Gunkel S."/>
            <person name="Lesny P."/>
            <person name="Martin S."/>
            <person name="Oeyen J.P."/>
            <person name="Petersen M."/>
            <person name="Panagiotis P."/>
            <person name="Wilbrandt J."/>
            <person name="Tanja T."/>
        </authorList>
    </citation>
    <scope>NUCLEOTIDE SEQUENCE</scope>
    <source>
        <strain evidence="3">GBR_01_08_01A</strain>
        <tissue evidence="3">Thorax + abdomen</tissue>
    </source>
</reference>